<feature type="signal peptide" evidence="1">
    <location>
        <begin position="1"/>
        <end position="22"/>
    </location>
</feature>
<dbReference type="Gene3D" id="2.60.40.10">
    <property type="entry name" value="Immunoglobulins"/>
    <property type="match status" value="2"/>
</dbReference>
<feature type="domain" description="IPT/TIG" evidence="2">
    <location>
        <begin position="136"/>
        <end position="189"/>
    </location>
</feature>
<accession>A0A6I2MUR1</accession>
<evidence type="ECO:0000259" key="2">
    <source>
        <dbReference type="Pfam" id="PF01833"/>
    </source>
</evidence>
<dbReference type="InterPro" id="IPR002909">
    <property type="entry name" value="IPT_dom"/>
</dbReference>
<evidence type="ECO:0000256" key="1">
    <source>
        <dbReference type="SAM" id="SignalP"/>
    </source>
</evidence>
<protein>
    <recommendedName>
        <fullName evidence="2">IPT/TIG domain-containing protein</fullName>
    </recommendedName>
</protein>
<keyword evidence="1" id="KW-0732">Signal</keyword>
<gene>
    <name evidence="3" type="ORF">GJ691_18925</name>
</gene>
<proteinExistence type="predicted"/>
<dbReference type="AlphaFoldDB" id="A0A6I2MUR1"/>
<evidence type="ECO:0000313" key="3">
    <source>
        <dbReference type="EMBL" id="MRX66234.1"/>
    </source>
</evidence>
<dbReference type="SUPFAM" id="SSF81296">
    <property type="entry name" value="E set domains"/>
    <property type="match status" value="1"/>
</dbReference>
<dbReference type="Proteomes" id="UP000443153">
    <property type="component" value="Unassembled WGS sequence"/>
</dbReference>
<keyword evidence="4" id="KW-1185">Reference proteome</keyword>
<dbReference type="EMBL" id="WKJH01000030">
    <property type="protein sequence ID" value="MRX66234.1"/>
    <property type="molecule type" value="Genomic_DNA"/>
</dbReference>
<organism evidence="3 4">
    <name type="scientific">Maribacter luteus</name>
    <dbReference type="NCBI Taxonomy" id="2594478"/>
    <lineage>
        <taxon>Bacteria</taxon>
        <taxon>Pseudomonadati</taxon>
        <taxon>Bacteroidota</taxon>
        <taxon>Flavobacteriia</taxon>
        <taxon>Flavobacteriales</taxon>
        <taxon>Flavobacteriaceae</taxon>
        <taxon>Maribacter</taxon>
    </lineage>
</organism>
<sequence>MKNLIKIYLVSAVFALTLFSCSEDEVEMPTIATFSSQSSPNASGTPGELLKIEGTNLTGLEKIILDNTLEVSFNPNLNSDNAIFFNIPNYDFENPYNFGVQPIKFITANGEIDSQINIIQPTPVFGNLSIPNPKLGEKVTIKGSWFIGIQSVTFGGEPIEYNLVSDQEMYFIVPTDATKGQHVVITTDAGSTAIVEPGPGIGNTTFVDINFGFVDYLFEDFDGNGLYTSTWGFYGDAGDLSVTAEGETGNCAQYDYNGATANGYNGCQNNEAGAFLPSSATDASKATFKMMVNAVAGTSFDVILDNWAYNFTLETSGWQEVTARLDQFGSGYNPGNAATDTEKIDPSGVLQVKVSLPNNGTVSSVKFDDIKFRVEE</sequence>
<dbReference type="OrthoDB" id="7061696at2"/>
<dbReference type="PROSITE" id="PS51257">
    <property type="entry name" value="PROKAR_LIPOPROTEIN"/>
    <property type="match status" value="1"/>
</dbReference>
<dbReference type="InterPro" id="IPR014756">
    <property type="entry name" value="Ig_E-set"/>
</dbReference>
<evidence type="ECO:0000313" key="4">
    <source>
        <dbReference type="Proteomes" id="UP000443153"/>
    </source>
</evidence>
<dbReference type="InterPro" id="IPR013783">
    <property type="entry name" value="Ig-like_fold"/>
</dbReference>
<name>A0A6I2MUR1_9FLAO</name>
<comment type="caution">
    <text evidence="3">The sequence shown here is derived from an EMBL/GenBank/DDBJ whole genome shotgun (WGS) entry which is preliminary data.</text>
</comment>
<feature type="chain" id="PRO_5026070501" description="IPT/TIG domain-containing protein" evidence="1">
    <location>
        <begin position="23"/>
        <end position="376"/>
    </location>
</feature>
<dbReference type="RefSeq" id="WP_154369841.1">
    <property type="nucleotide sequence ID" value="NZ_WKJH01000030.1"/>
</dbReference>
<dbReference type="Pfam" id="PF01833">
    <property type="entry name" value="TIG"/>
    <property type="match status" value="1"/>
</dbReference>
<reference evidence="3 4" key="1">
    <citation type="submission" date="2019-11" db="EMBL/GenBank/DDBJ databases">
        <title>Maribacter lutea sp. nov., a marine bacterium isolated from intertidal sand.</title>
        <authorList>
            <person name="Liu A."/>
        </authorList>
    </citation>
    <scope>NUCLEOTIDE SEQUENCE [LARGE SCALE GENOMIC DNA]</scope>
    <source>
        <strain evidence="3 4">RZ05</strain>
    </source>
</reference>